<name>A0A9K3H605_HELAN</name>
<gene>
    <name evidence="1" type="ORF">HanXRQr2_Chr14g0640511</name>
</gene>
<accession>A0A9K3H605</accession>
<keyword evidence="2" id="KW-1185">Reference proteome</keyword>
<dbReference type="AlphaFoldDB" id="A0A9K3H605"/>
<sequence>MKYVVYHATVIAAEGVEAYQTLTGTHLLMLKRCLAWWRHGSKDVRKLCFGMLYGTFWFISKARNKLVFKKLRPSIKNTVKKIIAHLFSWVKNKSKHHSLSWQSRMICPDCCLFVRG</sequence>
<protein>
    <submittedName>
        <fullName evidence="1">Uncharacterized protein</fullName>
    </submittedName>
</protein>
<comment type="caution">
    <text evidence="1">The sequence shown here is derived from an EMBL/GenBank/DDBJ whole genome shotgun (WGS) entry which is preliminary data.</text>
</comment>
<evidence type="ECO:0000313" key="1">
    <source>
        <dbReference type="EMBL" id="KAF5768777.1"/>
    </source>
</evidence>
<dbReference type="EMBL" id="MNCJ02000329">
    <property type="protein sequence ID" value="KAF5768777.1"/>
    <property type="molecule type" value="Genomic_DNA"/>
</dbReference>
<reference evidence="1" key="2">
    <citation type="submission" date="2020-06" db="EMBL/GenBank/DDBJ databases">
        <title>Helianthus annuus Genome sequencing and assembly Release 2.</title>
        <authorList>
            <person name="Gouzy J."/>
            <person name="Langlade N."/>
            <person name="Munos S."/>
        </authorList>
    </citation>
    <scope>NUCLEOTIDE SEQUENCE</scope>
    <source>
        <tissue evidence="1">Leaves</tissue>
    </source>
</reference>
<proteinExistence type="predicted"/>
<dbReference type="Proteomes" id="UP000215914">
    <property type="component" value="Unassembled WGS sequence"/>
</dbReference>
<organism evidence="1 2">
    <name type="scientific">Helianthus annuus</name>
    <name type="common">Common sunflower</name>
    <dbReference type="NCBI Taxonomy" id="4232"/>
    <lineage>
        <taxon>Eukaryota</taxon>
        <taxon>Viridiplantae</taxon>
        <taxon>Streptophyta</taxon>
        <taxon>Embryophyta</taxon>
        <taxon>Tracheophyta</taxon>
        <taxon>Spermatophyta</taxon>
        <taxon>Magnoliopsida</taxon>
        <taxon>eudicotyledons</taxon>
        <taxon>Gunneridae</taxon>
        <taxon>Pentapetalae</taxon>
        <taxon>asterids</taxon>
        <taxon>campanulids</taxon>
        <taxon>Asterales</taxon>
        <taxon>Asteraceae</taxon>
        <taxon>Asteroideae</taxon>
        <taxon>Heliantheae alliance</taxon>
        <taxon>Heliantheae</taxon>
        <taxon>Helianthus</taxon>
    </lineage>
</organism>
<evidence type="ECO:0000313" key="2">
    <source>
        <dbReference type="Proteomes" id="UP000215914"/>
    </source>
</evidence>
<reference evidence="1" key="1">
    <citation type="journal article" date="2017" name="Nature">
        <title>The sunflower genome provides insights into oil metabolism, flowering and Asterid evolution.</title>
        <authorList>
            <person name="Badouin H."/>
            <person name="Gouzy J."/>
            <person name="Grassa C.J."/>
            <person name="Murat F."/>
            <person name="Staton S.E."/>
            <person name="Cottret L."/>
            <person name="Lelandais-Briere C."/>
            <person name="Owens G.L."/>
            <person name="Carrere S."/>
            <person name="Mayjonade B."/>
            <person name="Legrand L."/>
            <person name="Gill N."/>
            <person name="Kane N.C."/>
            <person name="Bowers J.E."/>
            <person name="Hubner S."/>
            <person name="Bellec A."/>
            <person name="Berard A."/>
            <person name="Berges H."/>
            <person name="Blanchet N."/>
            <person name="Boniface M.C."/>
            <person name="Brunel D."/>
            <person name="Catrice O."/>
            <person name="Chaidir N."/>
            <person name="Claudel C."/>
            <person name="Donnadieu C."/>
            <person name="Faraut T."/>
            <person name="Fievet G."/>
            <person name="Helmstetter N."/>
            <person name="King M."/>
            <person name="Knapp S.J."/>
            <person name="Lai Z."/>
            <person name="Le Paslier M.C."/>
            <person name="Lippi Y."/>
            <person name="Lorenzon L."/>
            <person name="Mandel J.R."/>
            <person name="Marage G."/>
            <person name="Marchand G."/>
            <person name="Marquand E."/>
            <person name="Bret-Mestries E."/>
            <person name="Morien E."/>
            <person name="Nambeesan S."/>
            <person name="Nguyen T."/>
            <person name="Pegot-Espagnet P."/>
            <person name="Pouilly N."/>
            <person name="Raftis F."/>
            <person name="Sallet E."/>
            <person name="Schiex T."/>
            <person name="Thomas J."/>
            <person name="Vandecasteele C."/>
            <person name="Vares D."/>
            <person name="Vear F."/>
            <person name="Vautrin S."/>
            <person name="Crespi M."/>
            <person name="Mangin B."/>
            <person name="Burke J.M."/>
            <person name="Salse J."/>
            <person name="Munos S."/>
            <person name="Vincourt P."/>
            <person name="Rieseberg L.H."/>
            <person name="Langlade N.B."/>
        </authorList>
    </citation>
    <scope>NUCLEOTIDE SEQUENCE</scope>
    <source>
        <tissue evidence="1">Leaves</tissue>
    </source>
</reference>
<dbReference type="Gramene" id="mRNA:HanXRQr2_Chr14g0640511">
    <property type="protein sequence ID" value="mRNA:HanXRQr2_Chr14g0640511"/>
    <property type="gene ID" value="HanXRQr2_Chr14g0640511"/>
</dbReference>